<proteinExistence type="predicted"/>
<dbReference type="AlphaFoldDB" id="A0A8X6NZC3"/>
<dbReference type="EMBL" id="BMAW01069048">
    <property type="protein sequence ID" value="GFT67100.1"/>
    <property type="molecule type" value="Genomic_DNA"/>
</dbReference>
<organism evidence="2 5">
    <name type="scientific">Nephila pilipes</name>
    <name type="common">Giant wood spider</name>
    <name type="synonym">Nephila maculata</name>
    <dbReference type="NCBI Taxonomy" id="299642"/>
    <lineage>
        <taxon>Eukaryota</taxon>
        <taxon>Metazoa</taxon>
        <taxon>Ecdysozoa</taxon>
        <taxon>Arthropoda</taxon>
        <taxon>Chelicerata</taxon>
        <taxon>Arachnida</taxon>
        <taxon>Araneae</taxon>
        <taxon>Araneomorphae</taxon>
        <taxon>Entelegynae</taxon>
        <taxon>Araneoidea</taxon>
        <taxon>Nephilidae</taxon>
        <taxon>Nephila</taxon>
    </lineage>
</organism>
<gene>
    <name evidence="2" type="ORF">NPIL_128371</name>
    <name evidence="4" type="ORF">NPIL_634791</name>
    <name evidence="1" type="ORF">NPIL_649871</name>
    <name evidence="3" type="ORF">NPIL_67741</name>
</gene>
<keyword evidence="5" id="KW-1185">Reference proteome</keyword>
<protein>
    <submittedName>
        <fullName evidence="2">Uncharacterized protein</fullName>
    </submittedName>
</protein>
<dbReference type="EMBL" id="BMAW01121136">
    <property type="protein sequence ID" value="GFT92754.1"/>
    <property type="molecule type" value="Genomic_DNA"/>
</dbReference>
<sequence>MGSAKSLYNIETDSAKLNLLCVLLQTKVYGLFFFYGMPCTWTCSKDSFFLNLKDIYKPSFSNWGSSAPLASGCPMNFKSIPSSTMDRSHGKSRPQSALLANEVSCSCTV</sequence>
<accession>A0A8X6NZC3</accession>
<evidence type="ECO:0000313" key="4">
    <source>
        <dbReference type="EMBL" id="GFT92754.1"/>
    </source>
</evidence>
<evidence type="ECO:0000313" key="3">
    <source>
        <dbReference type="EMBL" id="GFT67100.1"/>
    </source>
</evidence>
<dbReference type="EMBL" id="BMAW01063392">
    <property type="protein sequence ID" value="GFT40103.1"/>
    <property type="molecule type" value="Genomic_DNA"/>
</dbReference>
<evidence type="ECO:0000313" key="1">
    <source>
        <dbReference type="EMBL" id="GFS74548.1"/>
    </source>
</evidence>
<evidence type="ECO:0000313" key="5">
    <source>
        <dbReference type="Proteomes" id="UP000887013"/>
    </source>
</evidence>
<dbReference type="EMBL" id="BMAW01050278">
    <property type="protein sequence ID" value="GFS74548.1"/>
    <property type="molecule type" value="Genomic_DNA"/>
</dbReference>
<comment type="caution">
    <text evidence="2">The sequence shown here is derived from an EMBL/GenBank/DDBJ whole genome shotgun (WGS) entry which is preliminary data.</text>
</comment>
<reference evidence="2" key="1">
    <citation type="submission" date="2020-08" db="EMBL/GenBank/DDBJ databases">
        <title>Multicomponent nature underlies the extraordinary mechanical properties of spider dragline silk.</title>
        <authorList>
            <person name="Kono N."/>
            <person name="Nakamura H."/>
            <person name="Mori M."/>
            <person name="Yoshida Y."/>
            <person name="Ohtoshi R."/>
            <person name="Malay A.D."/>
            <person name="Moran D.A.P."/>
            <person name="Tomita M."/>
            <person name="Numata K."/>
            <person name="Arakawa K."/>
        </authorList>
    </citation>
    <scope>NUCLEOTIDE SEQUENCE</scope>
</reference>
<dbReference type="Proteomes" id="UP000887013">
    <property type="component" value="Unassembled WGS sequence"/>
</dbReference>
<evidence type="ECO:0000313" key="2">
    <source>
        <dbReference type="EMBL" id="GFT40103.1"/>
    </source>
</evidence>
<name>A0A8X6NZC3_NEPPI</name>